<keyword evidence="6" id="KW-1185">Reference proteome</keyword>
<dbReference type="KEGG" id="mgel:G5B37_12415"/>
<evidence type="ECO:0000256" key="2">
    <source>
        <dbReference type="SAM" id="SignalP"/>
    </source>
</evidence>
<dbReference type="NCBIfam" id="TIGR04183">
    <property type="entry name" value="Por_Secre_tail"/>
    <property type="match status" value="1"/>
</dbReference>
<dbReference type="SUPFAM" id="SSF69318">
    <property type="entry name" value="Integrin alpha N-terminal domain"/>
    <property type="match status" value="1"/>
</dbReference>
<gene>
    <name evidence="5" type="ORF">G5B37_12415</name>
</gene>
<evidence type="ECO:0000313" key="6">
    <source>
        <dbReference type="Proteomes" id="UP000505306"/>
    </source>
</evidence>
<dbReference type="PANTHER" id="PTHR16026:SF0">
    <property type="entry name" value="CARTILAGE ACIDIC PROTEIN 1"/>
    <property type="match status" value="1"/>
</dbReference>
<reference evidence="5 6" key="1">
    <citation type="submission" date="2020-02" db="EMBL/GenBank/DDBJ databases">
        <title>Complete genome sequence of Flavobacteriaceae bacterium.</title>
        <authorList>
            <person name="Kim S.-J."/>
            <person name="Kim Y.-S."/>
            <person name="Kim K.-H."/>
        </authorList>
    </citation>
    <scope>NUCLEOTIDE SEQUENCE [LARGE SCALE GENOMIC DNA]</scope>
    <source>
        <strain evidence="5 6">RR4-40</strain>
    </source>
</reference>
<organism evidence="5 6">
    <name type="scientific">Rasiella rasia</name>
    <dbReference type="NCBI Taxonomy" id="2744027"/>
    <lineage>
        <taxon>Bacteria</taxon>
        <taxon>Pseudomonadati</taxon>
        <taxon>Bacteroidota</taxon>
        <taxon>Flavobacteriia</taxon>
        <taxon>Flavobacteriales</taxon>
        <taxon>Flavobacteriaceae</taxon>
        <taxon>Rasiella</taxon>
    </lineage>
</organism>
<dbReference type="EMBL" id="CP049057">
    <property type="protein sequence ID" value="QIE60335.1"/>
    <property type="molecule type" value="Genomic_DNA"/>
</dbReference>
<dbReference type="RefSeq" id="WP_164680348.1">
    <property type="nucleotide sequence ID" value="NZ_CP049057.1"/>
</dbReference>
<sequence length="539" mass="58804">MKKILTLATVLLTPIALMAQAVSFTNQNGMIGSYSSSSDVAADMNNDQLDDYVRVSSTGIGIDYQNPDGTFTSVFISKSIQNVPDWSIAVGDLDENGYNDMVLGNGQRVSFLIANADGTDYTETAFPEFIFSQRSTLADIDNDGDLDAFVCHDVDLSHPYRNDGNGNMTLDQSLIQTIDAPGNYAAIWVDYDMDGDQDMYLTKCRGGTSTGDPLNENAMYTNNGDGTFTENALSIGLQDADRSWATVFEDFDNDGDWDAFVVNHDTQNNFFENDGNGNYVNITDLTGIDKHDLGSWENLSADFNNDGNMDILSEMSDELYLGNGDLTFTGQTLPFDEGGIGDLNNDGFLDVVRSGNLYINNGNSNNWVKFFLKGVESNLNGIGARITIEGDWGAQMREIRSGQGFQHMNSLTAHFGIGTATAIDKVTIVWPSGIVDVIENVDPNETHVYIEGENPVLGLTDFNADTVTVYPNPTASELFFSQNGLANTKVTIVDVNGKIVLNTVISSSNNVDVASLQNGVYFAQLEIDNQARSYKFVKK</sequence>
<evidence type="ECO:0000256" key="1">
    <source>
        <dbReference type="ARBA" id="ARBA00022729"/>
    </source>
</evidence>
<proteinExistence type="predicted"/>
<dbReference type="AlphaFoldDB" id="A0A6G6GP09"/>
<keyword evidence="1 2" id="KW-0732">Signal</keyword>
<dbReference type="InterPro" id="IPR011519">
    <property type="entry name" value="UnbV_ASPIC"/>
</dbReference>
<protein>
    <submittedName>
        <fullName evidence="5">T9SS type A sorting domain-containing protein</fullName>
    </submittedName>
</protein>
<feature type="domain" description="Secretion system C-terminal sorting" evidence="4">
    <location>
        <begin position="469"/>
        <end position="536"/>
    </location>
</feature>
<dbReference type="InterPro" id="IPR013517">
    <property type="entry name" value="FG-GAP"/>
</dbReference>
<dbReference type="Pfam" id="PF18962">
    <property type="entry name" value="Por_Secre_tail"/>
    <property type="match status" value="1"/>
</dbReference>
<feature type="signal peptide" evidence="2">
    <location>
        <begin position="1"/>
        <end position="21"/>
    </location>
</feature>
<accession>A0A6G6GP09</accession>
<feature type="chain" id="PRO_5026173385" evidence="2">
    <location>
        <begin position="22"/>
        <end position="539"/>
    </location>
</feature>
<dbReference type="InterPro" id="IPR026444">
    <property type="entry name" value="Secre_tail"/>
</dbReference>
<feature type="domain" description="ASPIC/UnbV" evidence="3">
    <location>
        <begin position="381"/>
        <end position="447"/>
    </location>
</feature>
<evidence type="ECO:0000313" key="5">
    <source>
        <dbReference type="EMBL" id="QIE60335.1"/>
    </source>
</evidence>
<dbReference type="PANTHER" id="PTHR16026">
    <property type="entry name" value="CARTILAGE ACIDIC PROTEIN 1"/>
    <property type="match status" value="1"/>
</dbReference>
<dbReference type="Pfam" id="PF13517">
    <property type="entry name" value="FG-GAP_3"/>
    <property type="match status" value="2"/>
</dbReference>
<dbReference type="Proteomes" id="UP000505306">
    <property type="component" value="Chromosome"/>
</dbReference>
<dbReference type="Pfam" id="PF07593">
    <property type="entry name" value="UnbV_ASPIC"/>
    <property type="match status" value="1"/>
</dbReference>
<evidence type="ECO:0000259" key="3">
    <source>
        <dbReference type="Pfam" id="PF07593"/>
    </source>
</evidence>
<dbReference type="InterPro" id="IPR028994">
    <property type="entry name" value="Integrin_alpha_N"/>
</dbReference>
<dbReference type="InterPro" id="IPR027039">
    <property type="entry name" value="Crtac1"/>
</dbReference>
<name>A0A6G6GP09_9FLAO</name>
<evidence type="ECO:0000259" key="4">
    <source>
        <dbReference type="Pfam" id="PF18962"/>
    </source>
</evidence>